<feature type="compositionally biased region" description="Polar residues" evidence="1">
    <location>
        <begin position="33"/>
        <end position="43"/>
    </location>
</feature>
<dbReference type="EMBL" id="JAIWYP010000009">
    <property type="protein sequence ID" value="KAH3773665.1"/>
    <property type="molecule type" value="Genomic_DNA"/>
</dbReference>
<gene>
    <name evidence="2" type="ORF">DPMN_175033</name>
</gene>
<evidence type="ECO:0000313" key="3">
    <source>
        <dbReference type="Proteomes" id="UP000828390"/>
    </source>
</evidence>
<feature type="compositionally biased region" description="Acidic residues" evidence="1">
    <location>
        <begin position="85"/>
        <end position="141"/>
    </location>
</feature>
<dbReference type="Proteomes" id="UP000828390">
    <property type="component" value="Unassembled WGS sequence"/>
</dbReference>
<organism evidence="2 3">
    <name type="scientific">Dreissena polymorpha</name>
    <name type="common">Zebra mussel</name>
    <name type="synonym">Mytilus polymorpha</name>
    <dbReference type="NCBI Taxonomy" id="45954"/>
    <lineage>
        <taxon>Eukaryota</taxon>
        <taxon>Metazoa</taxon>
        <taxon>Spiralia</taxon>
        <taxon>Lophotrochozoa</taxon>
        <taxon>Mollusca</taxon>
        <taxon>Bivalvia</taxon>
        <taxon>Autobranchia</taxon>
        <taxon>Heteroconchia</taxon>
        <taxon>Euheterodonta</taxon>
        <taxon>Imparidentia</taxon>
        <taxon>Neoheterodontei</taxon>
        <taxon>Myida</taxon>
        <taxon>Dreissenoidea</taxon>
        <taxon>Dreissenidae</taxon>
        <taxon>Dreissena</taxon>
    </lineage>
</organism>
<feature type="compositionally biased region" description="Low complexity" evidence="1">
    <location>
        <begin position="1"/>
        <end position="21"/>
    </location>
</feature>
<dbReference type="OrthoDB" id="6159416at2759"/>
<accession>A0A9D4E736</accession>
<feature type="region of interest" description="Disordered" evidence="1">
    <location>
        <begin position="307"/>
        <end position="327"/>
    </location>
</feature>
<reference evidence="2" key="2">
    <citation type="submission" date="2020-11" db="EMBL/GenBank/DDBJ databases">
        <authorList>
            <person name="McCartney M.A."/>
            <person name="Auch B."/>
            <person name="Kono T."/>
            <person name="Mallez S."/>
            <person name="Becker A."/>
            <person name="Gohl D.M."/>
            <person name="Silverstein K.A.T."/>
            <person name="Koren S."/>
            <person name="Bechman K.B."/>
            <person name="Herman A."/>
            <person name="Abrahante J.E."/>
            <person name="Garbe J."/>
        </authorList>
    </citation>
    <scope>NUCLEOTIDE SEQUENCE</scope>
    <source>
        <strain evidence="2">Duluth1</strain>
        <tissue evidence="2">Whole animal</tissue>
    </source>
</reference>
<comment type="caution">
    <text evidence="2">The sequence shown here is derived from an EMBL/GenBank/DDBJ whole genome shotgun (WGS) entry which is preliminary data.</text>
</comment>
<feature type="compositionally biased region" description="Polar residues" evidence="1">
    <location>
        <begin position="313"/>
        <end position="323"/>
    </location>
</feature>
<evidence type="ECO:0000313" key="2">
    <source>
        <dbReference type="EMBL" id="KAH3773665.1"/>
    </source>
</evidence>
<reference evidence="2" key="1">
    <citation type="journal article" date="2019" name="bioRxiv">
        <title>The Genome of the Zebra Mussel, Dreissena polymorpha: A Resource for Invasive Species Research.</title>
        <authorList>
            <person name="McCartney M.A."/>
            <person name="Auch B."/>
            <person name="Kono T."/>
            <person name="Mallez S."/>
            <person name="Zhang Y."/>
            <person name="Obille A."/>
            <person name="Becker A."/>
            <person name="Abrahante J.E."/>
            <person name="Garbe J."/>
            <person name="Badalamenti J.P."/>
            <person name="Herman A."/>
            <person name="Mangelson H."/>
            <person name="Liachko I."/>
            <person name="Sullivan S."/>
            <person name="Sone E.D."/>
            <person name="Koren S."/>
            <person name="Silverstein K.A.T."/>
            <person name="Beckman K.B."/>
            <person name="Gohl D.M."/>
        </authorList>
    </citation>
    <scope>NUCLEOTIDE SEQUENCE</scope>
    <source>
        <strain evidence="2">Duluth1</strain>
        <tissue evidence="2">Whole animal</tissue>
    </source>
</reference>
<protein>
    <submittedName>
        <fullName evidence="2">Uncharacterized protein</fullName>
    </submittedName>
</protein>
<keyword evidence="3" id="KW-1185">Reference proteome</keyword>
<feature type="compositionally biased region" description="Basic residues" evidence="1">
    <location>
        <begin position="50"/>
        <end position="60"/>
    </location>
</feature>
<sequence>MDNESVTSEASETSESSTGSESDVEETDDTASCRSLTFSVKSGRSTATVKSKKTKKRVRFKPGASLVLIYEIPNREMLGLKSESEDSDGSGEESDDEDDDDDDGDEEDDDDEDEENDEDDDDNEDEDDEESDDEDEGDDDGKENKQKLKKPKPFARLIAVKQLYNKKLQESRANSKKVSETPRVASAEKKTRKSAKRETKERIKSSKSVSLPIINVDNKNKTNKKKSRASNKRKDNDKTKKLKKGRTRLIEIRATVQGCNKSSSITSVPKTLSKQDLKPSVIDVNHLSGTSKPLTNRAKLQPISVRFSKSDLRPTSGSATSDSPTRRHSVAHVVSASYESLTSVMPDSYITIKAGQNCLLGQNGFVGQNGQVGQNGLIGQNGHALRNGLLGQNGLIEEESIKRLDPDLMSSSSKRNYAWQIANGAISSQSLRTPSILPFWDSLQNSENNTIKLPT</sequence>
<proteinExistence type="predicted"/>
<feature type="region of interest" description="Disordered" evidence="1">
    <location>
        <begin position="1"/>
        <end position="244"/>
    </location>
</feature>
<feature type="compositionally biased region" description="Basic residues" evidence="1">
    <location>
        <begin position="221"/>
        <end position="231"/>
    </location>
</feature>
<evidence type="ECO:0000256" key="1">
    <source>
        <dbReference type="SAM" id="MobiDB-lite"/>
    </source>
</evidence>
<dbReference type="AlphaFoldDB" id="A0A9D4E736"/>
<name>A0A9D4E736_DREPO</name>